<reference evidence="1" key="1">
    <citation type="submission" date="2023-11" db="EMBL/GenBank/DDBJ databases">
        <title>Comparative genomics revealed phylogeny of phytopathogenic Pectobacterium aroidearum based on whole-genome sequencing and function of putative horizontal acquire islands in P. aroidearum PccS1.</title>
        <authorList>
            <person name="Fan J."/>
            <person name="Yang L."/>
        </authorList>
    </citation>
    <scope>NUCLEOTIDE SEQUENCE</scope>
    <source>
        <strain evidence="1">NJAU140</strain>
    </source>
</reference>
<gene>
    <name evidence="1" type="ORF">SOV92_21500</name>
</gene>
<protein>
    <submittedName>
        <fullName evidence="1">Uncharacterized protein</fullName>
    </submittedName>
</protein>
<name>A0AAW9HC69_9GAMM</name>
<organism evidence="1 2">
    <name type="scientific">Pectobacterium brasiliense</name>
    <dbReference type="NCBI Taxonomy" id="180957"/>
    <lineage>
        <taxon>Bacteria</taxon>
        <taxon>Pseudomonadati</taxon>
        <taxon>Pseudomonadota</taxon>
        <taxon>Gammaproteobacteria</taxon>
        <taxon>Enterobacterales</taxon>
        <taxon>Pectobacteriaceae</taxon>
        <taxon>Pectobacterium</taxon>
    </lineage>
</organism>
<sequence length="121" mass="13196">MIPGANILNMALGAIGSQSVTYYRDSGQRDTLSNGVLVTRFDPGVVVREGSAQAIPQIKVAQLGLDVSKKHIEWIVPQSVLGVERDASGDEIEYAGRRYHVIDVEDWENQDGWSVVTLEAA</sequence>
<accession>A0AAW9HC69</accession>
<proteinExistence type="predicted"/>
<dbReference type="InterPro" id="IPR054441">
    <property type="entry name" value="Gp28-like"/>
</dbReference>
<dbReference type="Proteomes" id="UP001269968">
    <property type="component" value="Unassembled WGS sequence"/>
</dbReference>
<comment type="caution">
    <text evidence="1">The sequence shown here is derived from an EMBL/GenBank/DDBJ whole genome shotgun (WGS) entry which is preliminary data.</text>
</comment>
<dbReference type="AlphaFoldDB" id="A0AAW9HC69"/>
<dbReference type="Pfam" id="PF22755">
    <property type="entry name" value="E217_gp28"/>
    <property type="match status" value="1"/>
</dbReference>
<dbReference type="RefSeq" id="WP_182099992.1">
    <property type="nucleotide sequence ID" value="NZ_JAXHOZ010000091.1"/>
</dbReference>
<dbReference type="EMBL" id="JAXHOZ010000091">
    <property type="protein sequence ID" value="MDY4380346.1"/>
    <property type="molecule type" value="Genomic_DNA"/>
</dbReference>
<evidence type="ECO:0000313" key="2">
    <source>
        <dbReference type="Proteomes" id="UP001269968"/>
    </source>
</evidence>
<evidence type="ECO:0000313" key="1">
    <source>
        <dbReference type="EMBL" id="MDY4380346.1"/>
    </source>
</evidence>